<accession>F8AX32</accession>
<keyword evidence="5" id="KW-1185">Reference proteome</keyword>
<dbReference type="HOGENOM" id="CLU_2787815_0_0_11"/>
<evidence type="ECO:0000256" key="2">
    <source>
        <dbReference type="SAM" id="SignalP"/>
    </source>
</evidence>
<gene>
    <name evidence="3" type="ordered locus">FsymDg_0114</name>
    <name evidence="4" type="ordered locus">FsymDg_4368</name>
</gene>
<dbReference type="PROSITE" id="PS51257">
    <property type="entry name" value="PROKAR_LIPOPROTEIN"/>
    <property type="match status" value="1"/>
</dbReference>
<dbReference type="AlphaFoldDB" id="F8AX32"/>
<protein>
    <recommendedName>
        <fullName evidence="6">Secreted protein</fullName>
    </recommendedName>
</protein>
<feature type="region of interest" description="Disordered" evidence="1">
    <location>
        <begin position="44"/>
        <end position="68"/>
    </location>
</feature>
<dbReference type="KEGG" id="fsy:FsymDg_4368"/>
<evidence type="ECO:0008006" key="6">
    <source>
        <dbReference type="Google" id="ProtNLM"/>
    </source>
</evidence>
<reference evidence="4 5" key="2">
    <citation type="submission" date="2011-05" db="EMBL/GenBank/DDBJ databases">
        <title>Complete sequence of chromosome of Frankia symbiont of Datisca glomerata.</title>
        <authorList>
            <consortium name="US DOE Joint Genome Institute"/>
            <person name="Lucas S."/>
            <person name="Han J."/>
            <person name="Lapidus A."/>
            <person name="Cheng J.-F."/>
            <person name="Goodwin L."/>
            <person name="Pitluck S."/>
            <person name="Peters L."/>
            <person name="Mikhailova N."/>
            <person name="Chertkov O."/>
            <person name="Teshima H."/>
            <person name="Han C."/>
            <person name="Tapia R."/>
            <person name="Land M."/>
            <person name="Hauser L."/>
            <person name="Kyrpides N."/>
            <person name="Ivanova N."/>
            <person name="Pagani I."/>
            <person name="Berry A."/>
            <person name="Pawlowski K."/>
            <person name="Persson T."/>
            <person name="Vanden Heuvel B."/>
            <person name="Benson D."/>
            <person name="Woyke T."/>
        </authorList>
    </citation>
    <scope>NUCLEOTIDE SEQUENCE [LARGE SCALE GENOMIC DNA]</scope>
    <source>
        <strain evidence="5">4085684</strain>
        <strain evidence="4">Dg1</strain>
    </source>
</reference>
<organism evidence="4 5">
    <name type="scientific">Candidatus Protofrankia datiscae</name>
    <dbReference type="NCBI Taxonomy" id="2716812"/>
    <lineage>
        <taxon>Bacteria</taxon>
        <taxon>Bacillati</taxon>
        <taxon>Actinomycetota</taxon>
        <taxon>Actinomycetes</taxon>
        <taxon>Frankiales</taxon>
        <taxon>Frankiaceae</taxon>
        <taxon>Protofrankia</taxon>
    </lineage>
</organism>
<evidence type="ECO:0000313" key="5">
    <source>
        <dbReference type="Proteomes" id="UP000001549"/>
    </source>
</evidence>
<evidence type="ECO:0000256" key="1">
    <source>
        <dbReference type="SAM" id="MobiDB-lite"/>
    </source>
</evidence>
<sequence length="68" mass="7103" precursor="true">MTGRRTVAAVLVAAAVTLAGTTGCDSPLGHRLQEKADHTGRCQHATVGGKHRTTVTRCPQPTPGGERR</sequence>
<reference evidence="4" key="1">
    <citation type="journal article" date="2011" name="J. Bacteriol.">
        <title>Genome sequence of 'Candidatus Frankia datiscae' Dg1, the uncultured microsymbiont from nitrogen-fixing root nodules of the dicot Datisca glomerata.</title>
        <authorList>
            <person name="Persson T."/>
            <person name="Benson D.R."/>
            <person name="Normand P."/>
            <person name="Vanden Heuvel B."/>
            <person name="Pujic P."/>
            <person name="Chertkov O."/>
            <person name="Teshima H."/>
            <person name="Bruce D.C."/>
            <person name="Detter C."/>
            <person name="Tapia R."/>
            <person name="Han S."/>
            <person name="Han J."/>
            <person name="Woyke T."/>
            <person name="Pitluck S."/>
            <person name="Pennacchio L."/>
            <person name="Nolan M."/>
            <person name="Ivanova N."/>
            <person name="Pati A."/>
            <person name="Land M.L."/>
            <person name="Pawlowski K."/>
            <person name="Berry A.M."/>
        </authorList>
    </citation>
    <scope>NUCLEOTIDE SEQUENCE</scope>
    <source>
        <strain evidence="4">Dg1</strain>
    </source>
</reference>
<name>F8AX32_9ACTN</name>
<dbReference type="Proteomes" id="UP000001549">
    <property type="component" value="Chromosome"/>
</dbReference>
<evidence type="ECO:0000313" key="3">
    <source>
        <dbReference type="EMBL" id="AEH07695.1"/>
    </source>
</evidence>
<feature type="chain" id="PRO_5038285174" description="Secreted protein" evidence="2">
    <location>
        <begin position="20"/>
        <end position="68"/>
    </location>
</feature>
<dbReference type="RefSeq" id="WP_013871692.1">
    <property type="nucleotide sequence ID" value="NC_015656.1"/>
</dbReference>
<dbReference type="KEGG" id="fsy:FsymDg_0114"/>
<proteinExistence type="predicted"/>
<evidence type="ECO:0000313" key="4">
    <source>
        <dbReference type="EMBL" id="AEH11621.1"/>
    </source>
</evidence>
<dbReference type="EMBL" id="CP002801">
    <property type="protein sequence ID" value="AEH07695.1"/>
    <property type="molecule type" value="Genomic_DNA"/>
</dbReference>
<dbReference type="EMBL" id="CP002801">
    <property type="protein sequence ID" value="AEH11621.1"/>
    <property type="molecule type" value="Genomic_DNA"/>
</dbReference>
<keyword evidence="2" id="KW-0732">Signal</keyword>
<feature type="signal peptide" evidence="2">
    <location>
        <begin position="1"/>
        <end position="19"/>
    </location>
</feature>
<dbReference type="STRING" id="656024.FsymDg_0114"/>